<dbReference type="EMBL" id="METP01000049">
    <property type="protein sequence ID" value="OGC04528.1"/>
    <property type="molecule type" value="Genomic_DNA"/>
</dbReference>
<sequence>MGLILNRTLPIGALRRVRHPLIASALDTLFESRYASGGSVKKNCCVKTAAYLEKLSPQKAAKYLLLGANYLKTSNFTIKDHLAGVIDVFNDAFFALEVAKELISLAPEAKALLLLSEKYKTRIQACGNEAMAKESLAAARSVATIRRLPVTTEDIHEAAKQSYNNPNDIVAALDEIFQFCARQTESGGKHFDQKTLNANLIVFKGNNRGFLGIINSYVNVRISL</sequence>
<comment type="caution">
    <text evidence="1">The sequence shown here is derived from an EMBL/GenBank/DDBJ whole genome shotgun (WGS) entry which is preliminary data.</text>
</comment>
<accession>A0A1F4R8R0</accession>
<name>A0A1F4R8R0_UNCSA</name>
<dbReference type="AlphaFoldDB" id="A0A1F4R8R0"/>
<reference evidence="1 2" key="1">
    <citation type="journal article" date="2016" name="Nat. Commun.">
        <title>Thousands of microbial genomes shed light on interconnected biogeochemical processes in an aquifer system.</title>
        <authorList>
            <person name="Anantharaman K."/>
            <person name="Brown C.T."/>
            <person name="Hug L.A."/>
            <person name="Sharon I."/>
            <person name="Castelle C.J."/>
            <person name="Probst A.J."/>
            <person name="Thomas B.C."/>
            <person name="Singh A."/>
            <person name="Wilkins M.J."/>
            <person name="Karaoz U."/>
            <person name="Brodie E.L."/>
            <person name="Williams K.H."/>
            <person name="Hubbard S.S."/>
            <person name="Banfield J.F."/>
        </authorList>
    </citation>
    <scope>NUCLEOTIDE SEQUENCE [LARGE SCALE GENOMIC DNA]</scope>
</reference>
<proteinExistence type="predicted"/>
<organism evidence="1 2">
    <name type="scientific">candidate division WOR-1 bacterium RIFCSPLOWO2_02_FULL_46_20</name>
    <dbReference type="NCBI Taxonomy" id="1802567"/>
    <lineage>
        <taxon>Bacteria</taxon>
        <taxon>Bacillati</taxon>
        <taxon>Saganbacteria</taxon>
    </lineage>
</organism>
<evidence type="ECO:0000313" key="2">
    <source>
        <dbReference type="Proteomes" id="UP000176938"/>
    </source>
</evidence>
<dbReference type="Proteomes" id="UP000176938">
    <property type="component" value="Unassembled WGS sequence"/>
</dbReference>
<evidence type="ECO:0000313" key="1">
    <source>
        <dbReference type="EMBL" id="OGC04528.1"/>
    </source>
</evidence>
<gene>
    <name evidence="1" type="ORF">A3H38_02360</name>
</gene>
<protein>
    <submittedName>
        <fullName evidence="1">Uncharacterized protein</fullName>
    </submittedName>
</protein>